<keyword evidence="3 5" id="KW-0689">Ribosomal protein</keyword>
<dbReference type="PANTHER" id="PTHR15892">
    <property type="entry name" value="MITOCHONDRIAL RIBOSOMAL PROTEIN L30"/>
    <property type="match status" value="1"/>
</dbReference>
<dbReference type="InterPro" id="IPR005996">
    <property type="entry name" value="Ribosomal_uL30_bac-type"/>
</dbReference>
<accession>A0A1I5G8H8</accession>
<feature type="domain" description="Large ribosomal subunit protein uL30-like ferredoxin-like fold" evidence="7">
    <location>
        <begin position="10"/>
        <end position="59"/>
    </location>
</feature>
<dbReference type="InterPro" id="IPR016082">
    <property type="entry name" value="Ribosomal_uL30_ferredoxin-like"/>
</dbReference>
<evidence type="ECO:0000256" key="3">
    <source>
        <dbReference type="ARBA" id="ARBA00022980"/>
    </source>
</evidence>
<keyword evidence="4 5" id="KW-0687">Ribonucleoprotein</keyword>
<keyword evidence="9" id="KW-1185">Reference proteome</keyword>
<dbReference type="Pfam" id="PF00327">
    <property type="entry name" value="Ribosomal_L30"/>
    <property type="match status" value="1"/>
</dbReference>
<dbReference type="STRING" id="655353.SAMN04488056_104401"/>
<dbReference type="GO" id="GO:0006412">
    <property type="term" value="P:translation"/>
    <property type="evidence" value="ECO:0007669"/>
    <property type="project" value="UniProtKB-UniRule"/>
</dbReference>
<dbReference type="AlphaFoldDB" id="A0A1I5G8H8"/>
<dbReference type="RefSeq" id="WP_090072096.1">
    <property type="nucleotide sequence ID" value="NZ_FOVR01000004.1"/>
</dbReference>
<dbReference type="CDD" id="cd01658">
    <property type="entry name" value="Ribosomal_L30"/>
    <property type="match status" value="1"/>
</dbReference>
<sequence length="65" mass="7301">MATKEQGTVTVEQIGSPLRRPKDQRATLIGLGLNKLHRRRTLQDSPEVRGMIAKVSHLVRVVDQD</sequence>
<feature type="compositionally biased region" description="Polar residues" evidence="6">
    <location>
        <begin position="1"/>
        <end position="13"/>
    </location>
</feature>
<comment type="subunit">
    <text evidence="2 5">Part of the 50S ribosomal subunit.</text>
</comment>
<reference evidence="8 9" key="1">
    <citation type="submission" date="2016-10" db="EMBL/GenBank/DDBJ databases">
        <authorList>
            <person name="de Groot N.N."/>
        </authorList>
    </citation>
    <scope>NUCLEOTIDE SEQUENCE [LARGE SCALE GENOMIC DNA]</scope>
    <source>
        <strain evidence="8 9">CGMCC 1.9157</strain>
    </source>
</reference>
<evidence type="ECO:0000256" key="4">
    <source>
        <dbReference type="ARBA" id="ARBA00023274"/>
    </source>
</evidence>
<evidence type="ECO:0000256" key="1">
    <source>
        <dbReference type="ARBA" id="ARBA00007594"/>
    </source>
</evidence>
<comment type="similarity">
    <text evidence="1 5">Belongs to the universal ribosomal protein uL30 family.</text>
</comment>
<evidence type="ECO:0000256" key="6">
    <source>
        <dbReference type="SAM" id="MobiDB-lite"/>
    </source>
</evidence>
<gene>
    <name evidence="5" type="primary">rpmD</name>
    <name evidence="8" type="ORF">SAMN04488056_104401</name>
</gene>
<dbReference type="InterPro" id="IPR036919">
    <property type="entry name" value="Ribo_uL30_ferredoxin-like_sf"/>
</dbReference>
<proteinExistence type="inferred from homology"/>
<dbReference type="NCBIfam" id="TIGR01308">
    <property type="entry name" value="rpmD_bact"/>
    <property type="match status" value="1"/>
</dbReference>
<organism evidence="8 9">
    <name type="scientific">Cohaesibacter marisflavi</name>
    <dbReference type="NCBI Taxonomy" id="655353"/>
    <lineage>
        <taxon>Bacteria</taxon>
        <taxon>Pseudomonadati</taxon>
        <taxon>Pseudomonadota</taxon>
        <taxon>Alphaproteobacteria</taxon>
        <taxon>Hyphomicrobiales</taxon>
        <taxon>Cohaesibacteraceae</taxon>
    </lineage>
</organism>
<dbReference type="GO" id="GO:0003735">
    <property type="term" value="F:structural constituent of ribosome"/>
    <property type="evidence" value="ECO:0007669"/>
    <property type="project" value="InterPro"/>
</dbReference>
<dbReference type="PIRSF" id="PIRSF002211">
    <property type="entry name" value="Ribosomal_L30_bac-type"/>
    <property type="match status" value="1"/>
</dbReference>
<name>A0A1I5G8H8_9HYPH</name>
<feature type="region of interest" description="Disordered" evidence="6">
    <location>
        <begin position="1"/>
        <end position="20"/>
    </location>
</feature>
<evidence type="ECO:0000256" key="5">
    <source>
        <dbReference type="HAMAP-Rule" id="MF_01371"/>
    </source>
</evidence>
<dbReference type="OrthoDB" id="9812790at2"/>
<dbReference type="GO" id="GO:0022625">
    <property type="term" value="C:cytosolic large ribosomal subunit"/>
    <property type="evidence" value="ECO:0007669"/>
    <property type="project" value="TreeGrafter"/>
</dbReference>
<evidence type="ECO:0000256" key="2">
    <source>
        <dbReference type="ARBA" id="ARBA00011838"/>
    </source>
</evidence>
<dbReference type="Gene3D" id="3.30.1390.20">
    <property type="entry name" value="Ribosomal protein L30, ferredoxin-like fold domain"/>
    <property type="match status" value="1"/>
</dbReference>
<evidence type="ECO:0000313" key="9">
    <source>
        <dbReference type="Proteomes" id="UP000199236"/>
    </source>
</evidence>
<evidence type="ECO:0000259" key="7">
    <source>
        <dbReference type="Pfam" id="PF00327"/>
    </source>
</evidence>
<dbReference type="EMBL" id="FOVR01000004">
    <property type="protein sequence ID" value="SFO32182.1"/>
    <property type="molecule type" value="Genomic_DNA"/>
</dbReference>
<dbReference type="PANTHER" id="PTHR15892:SF2">
    <property type="entry name" value="LARGE RIBOSOMAL SUBUNIT PROTEIN UL30M"/>
    <property type="match status" value="1"/>
</dbReference>
<evidence type="ECO:0000313" key="8">
    <source>
        <dbReference type="EMBL" id="SFO32182.1"/>
    </source>
</evidence>
<dbReference type="Proteomes" id="UP000199236">
    <property type="component" value="Unassembled WGS sequence"/>
</dbReference>
<dbReference type="SUPFAM" id="SSF55129">
    <property type="entry name" value="Ribosomal protein L30p/L7e"/>
    <property type="match status" value="1"/>
</dbReference>
<protein>
    <recommendedName>
        <fullName evidence="5">Large ribosomal subunit protein uL30</fullName>
    </recommendedName>
</protein>
<dbReference type="HAMAP" id="MF_01371_B">
    <property type="entry name" value="Ribosomal_uL30_B"/>
    <property type="match status" value="1"/>
</dbReference>